<name>A0AAP0KTR1_9MAGN</name>
<reference evidence="1 2" key="1">
    <citation type="submission" date="2024-01" db="EMBL/GenBank/DDBJ databases">
        <title>Genome assemblies of Stephania.</title>
        <authorList>
            <person name="Yang L."/>
        </authorList>
    </citation>
    <scope>NUCLEOTIDE SEQUENCE [LARGE SCALE GENOMIC DNA]</scope>
    <source>
        <strain evidence="1">JXDWG</strain>
        <tissue evidence="1">Leaf</tissue>
    </source>
</reference>
<organism evidence="1 2">
    <name type="scientific">Stephania cephalantha</name>
    <dbReference type="NCBI Taxonomy" id="152367"/>
    <lineage>
        <taxon>Eukaryota</taxon>
        <taxon>Viridiplantae</taxon>
        <taxon>Streptophyta</taxon>
        <taxon>Embryophyta</taxon>
        <taxon>Tracheophyta</taxon>
        <taxon>Spermatophyta</taxon>
        <taxon>Magnoliopsida</taxon>
        <taxon>Ranunculales</taxon>
        <taxon>Menispermaceae</taxon>
        <taxon>Menispermoideae</taxon>
        <taxon>Cissampelideae</taxon>
        <taxon>Stephania</taxon>
    </lineage>
</organism>
<dbReference type="AlphaFoldDB" id="A0AAP0KTR1"/>
<proteinExistence type="predicted"/>
<comment type="caution">
    <text evidence="1">The sequence shown here is derived from an EMBL/GenBank/DDBJ whole genome shotgun (WGS) entry which is preliminary data.</text>
</comment>
<evidence type="ECO:0000313" key="2">
    <source>
        <dbReference type="Proteomes" id="UP001419268"/>
    </source>
</evidence>
<keyword evidence="2" id="KW-1185">Reference proteome</keyword>
<protein>
    <submittedName>
        <fullName evidence="1">Uncharacterized protein</fullName>
    </submittedName>
</protein>
<gene>
    <name evidence="1" type="ORF">Scep_004166</name>
</gene>
<evidence type="ECO:0000313" key="1">
    <source>
        <dbReference type="EMBL" id="KAK9157592.1"/>
    </source>
</evidence>
<dbReference type="Proteomes" id="UP001419268">
    <property type="component" value="Unassembled WGS sequence"/>
</dbReference>
<sequence length="68" mass="7711">MVSYLLCSHLLQHSRLQLQGKWGPKPRFFVVFSSISLSLRRSFALSFCLFLLGQDSQTLDSLLCTCVS</sequence>
<dbReference type="EMBL" id="JBBNAG010000002">
    <property type="protein sequence ID" value="KAK9157592.1"/>
    <property type="molecule type" value="Genomic_DNA"/>
</dbReference>
<accession>A0AAP0KTR1</accession>